<organism evidence="2 3">
    <name type="scientific">Plakobranchus ocellatus</name>
    <dbReference type="NCBI Taxonomy" id="259542"/>
    <lineage>
        <taxon>Eukaryota</taxon>
        <taxon>Metazoa</taxon>
        <taxon>Spiralia</taxon>
        <taxon>Lophotrochozoa</taxon>
        <taxon>Mollusca</taxon>
        <taxon>Gastropoda</taxon>
        <taxon>Heterobranchia</taxon>
        <taxon>Euthyneura</taxon>
        <taxon>Panpulmonata</taxon>
        <taxon>Sacoglossa</taxon>
        <taxon>Placobranchoidea</taxon>
        <taxon>Plakobranchidae</taxon>
        <taxon>Plakobranchus</taxon>
    </lineage>
</organism>
<accession>A0AAV3YGX4</accession>
<sequence>MSARRGGSTYGKLPDSTNNYFPNKNNAKATADTCVINTNCLNISVCSGDGSNDTGAENERTAKKAQMSSHAAVDTSSSSFWTSSHRPFLLDTVAAFAPPGCRMILTCLVVWGYCLSNCFGLLLSPEPYPAGITKTTNHRSGMVVATGFLGRKHKYINDKIDTASTDMEPHTAYVKLSAKLEPSGQNSRLLVPFNSLLSLGPHRKRTKILDRNKNPIKSQFEPKRSGFVYKHPSKLTSSALQHNQSDKLASQTSPPPQMHSVKNNYMVNLQDRTRLSWLPSGVRNMFSQKFLKRNLTHHIGLPKPKHSPFIKKDRIVKSNTKQLNSYVLKNGRTRHKASNVKQTQFKGVPSQISDATSFKNIDRPAKTQKDNGDDEAEENFDTEETLRFLIQETAQKMQNRIDYLMSLDDEHEVTDDDINFHSKGETSFSDESMDYKDTAIPSYRNDKSNFLNNTKVAMNTLSPQKTDQHLRDLKTNYFGHYSNKVVSSKAYKQPPNKDHLRKPKVKLEEQHHKRKAEEEERGEEGEEGEKEEKNIYERDVMNAVLKAIASGKIPEDVHFWRNVSNLLDSTSYLSRTRRSSYWRRRTRTRNSRRFEARMRARFTIRYDHVRPCRRRDRYYCLNGGTCVFVVALDIKTCRVFVNSQSTTKWYQAFRPTVRPGASSGAQTLDRSLPADIGARRVLQP</sequence>
<evidence type="ECO:0000313" key="3">
    <source>
        <dbReference type="Proteomes" id="UP000735302"/>
    </source>
</evidence>
<name>A0AAV3YGX4_9GAST</name>
<reference evidence="2 3" key="1">
    <citation type="journal article" date="2021" name="Elife">
        <title>Chloroplast acquisition without the gene transfer in kleptoplastic sea slugs, Plakobranchus ocellatus.</title>
        <authorList>
            <person name="Maeda T."/>
            <person name="Takahashi S."/>
            <person name="Yoshida T."/>
            <person name="Shimamura S."/>
            <person name="Takaki Y."/>
            <person name="Nagai Y."/>
            <person name="Toyoda A."/>
            <person name="Suzuki Y."/>
            <person name="Arimoto A."/>
            <person name="Ishii H."/>
            <person name="Satoh N."/>
            <person name="Nishiyama T."/>
            <person name="Hasebe M."/>
            <person name="Maruyama T."/>
            <person name="Minagawa J."/>
            <person name="Obokata J."/>
            <person name="Shigenobu S."/>
        </authorList>
    </citation>
    <scope>NUCLEOTIDE SEQUENCE [LARGE SCALE GENOMIC DNA]</scope>
</reference>
<feature type="region of interest" description="Disordered" evidence="1">
    <location>
        <begin position="238"/>
        <end position="260"/>
    </location>
</feature>
<dbReference type="AlphaFoldDB" id="A0AAV3YGX4"/>
<evidence type="ECO:0000313" key="2">
    <source>
        <dbReference type="EMBL" id="GFN82324.1"/>
    </source>
</evidence>
<feature type="compositionally biased region" description="Basic and acidic residues" evidence="1">
    <location>
        <begin position="360"/>
        <end position="371"/>
    </location>
</feature>
<comment type="caution">
    <text evidence="2">The sequence shown here is derived from an EMBL/GenBank/DDBJ whole genome shotgun (WGS) entry which is preliminary data.</text>
</comment>
<feature type="compositionally biased region" description="Acidic residues" evidence="1">
    <location>
        <begin position="519"/>
        <end position="529"/>
    </location>
</feature>
<evidence type="ECO:0000256" key="1">
    <source>
        <dbReference type="SAM" id="MobiDB-lite"/>
    </source>
</evidence>
<keyword evidence="3" id="KW-1185">Reference proteome</keyword>
<feature type="compositionally biased region" description="Basic and acidic residues" evidence="1">
    <location>
        <begin position="505"/>
        <end position="518"/>
    </location>
</feature>
<proteinExistence type="predicted"/>
<feature type="region of interest" description="Disordered" evidence="1">
    <location>
        <begin position="354"/>
        <end position="381"/>
    </location>
</feature>
<dbReference type="Gene3D" id="2.10.25.10">
    <property type="entry name" value="Laminin"/>
    <property type="match status" value="1"/>
</dbReference>
<feature type="compositionally biased region" description="Acidic residues" evidence="1">
    <location>
        <begin position="372"/>
        <end position="381"/>
    </location>
</feature>
<dbReference type="Proteomes" id="UP000735302">
    <property type="component" value="Unassembled WGS sequence"/>
</dbReference>
<feature type="compositionally biased region" description="Polar residues" evidence="1">
    <location>
        <begin position="238"/>
        <end position="252"/>
    </location>
</feature>
<feature type="region of interest" description="Disordered" evidence="1">
    <location>
        <begin position="487"/>
        <end position="534"/>
    </location>
</feature>
<dbReference type="EMBL" id="BLXT01000977">
    <property type="protein sequence ID" value="GFN82324.1"/>
    <property type="molecule type" value="Genomic_DNA"/>
</dbReference>
<gene>
    <name evidence="2" type="ORF">PoB_000883000</name>
</gene>
<protein>
    <submittedName>
        <fullName evidence="2">Gephyrin</fullName>
    </submittedName>
</protein>